<evidence type="ECO:0000313" key="3">
    <source>
        <dbReference type="EMBL" id="CAG9622066.1"/>
    </source>
</evidence>
<evidence type="ECO:0000256" key="1">
    <source>
        <dbReference type="SAM" id="MobiDB-lite"/>
    </source>
</evidence>
<feature type="domain" description="PepSY" evidence="2">
    <location>
        <begin position="129"/>
        <end position="190"/>
    </location>
</feature>
<reference evidence="3 4" key="1">
    <citation type="submission" date="2021-10" db="EMBL/GenBank/DDBJ databases">
        <authorList>
            <person name="Criscuolo A."/>
        </authorList>
    </citation>
    <scope>NUCLEOTIDE SEQUENCE [LARGE SCALE GENOMIC DNA]</scope>
    <source>
        <strain evidence="4">CIP 111883</strain>
    </source>
</reference>
<feature type="compositionally biased region" description="Polar residues" evidence="1">
    <location>
        <begin position="118"/>
        <end position="129"/>
    </location>
</feature>
<name>A0ABM8YPY3_9BACI</name>
<organism evidence="3 4">
    <name type="scientific">Sutcliffiella rhizosphaerae</name>
    <dbReference type="NCBI Taxonomy" id="2880967"/>
    <lineage>
        <taxon>Bacteria</taxon>
        <taxon>Bacillati</taxon>
        <taxon>Bacillota</taxon>
        <taxon>Bacilli</taxon>
        <taxon>Bacillales</taxon>
        <taxon>Bacillaceae</taxon>
        <taxon>Sutcliffiella</taxon>
    </lineage>
</organism>
<proteinExistence type="predicted"/>
<dbReference type="EMBL" id="CAKJTJ010000016">
    <property type="protein sequence ID" value="CAG9622066.1"/>
    <property type="molecule type" value="Genomic_DNA"/>
</dbReference>
<gene>
    <name evidence="3" type="primary">ykoJ</name>
    <name evidence="3" type="ORF">BACCIP111883_02857</name>
</gene>
<dbReference type="InterPro" id="IPR025711">
    <property type="entry name" value="PepSY"/>
</dbReference>
<sequence>MKLLATVVTGALLIGGISVGAEALKKDDNMELKQVNVANPTNEQNGISISEASEIVLEKVENGVIKEAEKDRENGRIIYEIEVKNDEYEYDFKVDAQTGDILKEERDERDGKKRQRVTSEGTNGENSPRISFEEAEEVALNEVNGVIDDIELDRENGKLVYEVEIDTNQGDDDDVTVYVDAVTGKVLYVEWDD</sequence>
<dbReference type="Pfam" id="PF03413">
    <property type="entry name" value="PepSY"/>
    <property type="match status" value="2"/>
</dbReference>
<protein>
    <recommendedName>
        <fullName evidence="2">PepSY domain-containing protein</fullName>
    </recommendedName>
</protein>
<dbReference type="RefSeq" id="WP_230502202.1">
    <property type="nucleotide sequence ID" value="NZ_CAKJTJ010000016.1"/>
</dbReference>
<dbReference type="Proteomes" id="UP000789833">
    <property type="component" value="Unassembled WGS sequence"/>
</dbReference>
<evidence type="ECO:0000313" key="4">
    <source>
        <dbReference type="Proteomes" id="UP000789833"/>
    </source>
</evidence>
<feature type="domain" description="PepSY" evidence="2">
    <location>
        <begin position="47"/>
        <end position="105"/>
    </location>
</feature>
<dbReference type="Gene3D" id="3.10.450.40">
    <property type="match status" value="2"/>
</dbReference>
<feature type="region of interest" description="Disordered" evidence="1">
    <location>
        <begin position="105"/>
        <end position="131"/>
    </location>
</feature>
<evidence type="ECO:0000259" key="2">
    <source>
        <dbReference type="Pfam" id="PF03413"/>
    </source>
</evidence>
<keyword evidence="4" id="KW-1185">Reference proteome</keyword>
<comment type="caution">
    <text evidence="3">The sequence shown here is derived from an EMBL/GenBank/DDBJ whole genome shotgun (WGS) entry which is preliminary data.</text>
</comment>
<accession>A0ABM8YPY3</accession>